<comment type="caution">
    <text evidence="6">The sequence shown here is derived from an EMBL/GenBank/DDBJ whole genome shotgun (WGS) entry which is preliminary data.</text>
</comment>
<feature type="transmembrane region" description="Helical" evidence="4">
    <location>
        <begin position="7"/>
        <end position="30"/>
    </location>
</feature>
<dbReference type="Pfam" id="PF00512">
    <property type="entry name" value="HisKA"/>
    <property type="match status" value="1"/>
</dbReference>
<dbReference type="Gene3D" id="3.30.565.10">
    <property type="entry name" value="Histidine kinase-like ATPase, C-terminal domain"/>
    <property type="match status" value="1"/>
</dbReference>
<evidence type="ECO:0000256" key="2">
    <source>
        <dbReference type="ARBA" id="ARBA00012438"/>
    </source>
</evidence>
<dbReference type="SMART" id="SM00388">
    <property type="entry name" value="HisKA"/>
    <property type="match status" value="1"/>
</dbReference>
<keyword evidence="4" id="KW-1133">Transmembrane helix</keyword>
<dbReference type="SUPFAM" id="SSF47384">
    <property type="entry name" value="Homodimeric domain of signal transducing histidine kinase"/>
    <property type="match status" value="1"/>
</dbReference>
<evidence type="ECO:0000313" key="6">
    <source>
        <dbReference type="EMBL" id="MDL0089520.1"/>
    </source>
</evidence>
<keyword evidence="4" id="KW-0472">Membrane</keyword>
<feature type="transmembrane region" description="Helical" evidence="4">
    <location>
        <begin position="120"/>
        <end position="141"/>
    </location>
</feature>
<feature type="domain" description="Histidine kinase" evidence="5">
    <location>
        <begin position="161"/>
        <end position="358"/>
    </location>
</feature>
<comment type="catalytic activity">
    <reaction evidence="1">
        <text>ATP + protein L-histidine = ADP + protein N-phospho-L-histidine.</text>
        <dbReference type="EC" id="2.7.13.3"/>
    </reaction>
</comment>
<dbReference type="PANTHER" id="PTHR43547:SF2">
    <property type="entry name" value="HYBRID SIGNAL TRANSDUCTION HISTIDINE KINASE C"/>
    <property type="match status" value="1"/>
</dbReference>
<evidence type="ECO:0000256" key="4">
    <source>
        <dbReference type="SAM" id="Phobius"/>
    </source>
</evidence>
<dbReference type="PANTHER" id="PTHR43547">
    <property type="entry name" value="TWO-COMPONENT HISTIDINE KINASE"/>
    <property type="match status" value="1"/>
</dbReference>
<dbReference type="EC" id="2.7.13.3" evidence="2"/>
<dbReference type="CDD" id="cd00082">
    <property type="entry name" value="HisKA"/>
    <property type="match status" value="1"/>
</dbReference>
<keyword evidence="6" id="KW-0418">Kinase</keyword>
<accession>A0ABT7HRN7</accession>
<dbReference type="Pfam" id="PF02518">
    <property type="entry name" value="HATPase_c"/>
    <property type="match status" value="1"/>
</dbReference>
<evidence type="ECO:0000259" key="5">
    <source>
        <dbReference type="PROSITE" id="PS50109"/>
    </source>
</evidence>
<reference evidence="6" key="2">
    <citation type="journal article" date="2023" name="Microorganisms">
        <title>Isolation and Genomic Characteristics of Cat-Borne Campylobacter felis sp. nov. and Sheep-Borne Campylobacter ovis sp. nov.</title>
        <authorList>
            <person name="Wang H."/>
            <person name="Li Y."/>
            <person name="Gu Y."/>
            <person name="Zhou G."/>
            <person name="Chen X."/>
            <person name="Zhang X."/>
            <person name="Shao Z."/>
            <person name="Zhang J."/>
            <person name="Zhang M."/>
        </authorList>
    </citation>
    <scope>NUCLEOTIDE SEQUENCE</scope>
    <source>
        <strain evidence="6">PS10</strain>
    </source>
</reference>
<protein>
    <recommendedName>
        <fullName evidence="2">histidine kinase</fullName>
        <ecNumber evidence="2">2.7.13.3</ecNumber>
    </recommendedName>
</protein>
<evidence type="ECO:0000256" key="1">
    <source>
        <dbReference type="ARBA" id="ARBA00000085"/>
    </source>
</evidence>
<dbReference type="Proteomes" id="UP001173801">
    <property type="component" value="Unassembled WGS sequence"/>
</dbReference>
<reference evidence="6" key="1">
    <citation type="submission" date="2022-08" db="EMBL/GenBank/DDBJ databases">
        <authorList>
            <person name="Wang H."/>
        </authorList>
    </citation>
    <scope>NUCLEOTIDE SEQUENCE</scope>
    <source>
        <strain evidence="6">PS10</strain>
    </source>
</reference>
<dbReference type="InterPro" id="IPR003661">
    <property type="entry name" value="HisK_dim/P_dom"/>
</dbReference>
<evidence type="ECO:0000256" key="3">
    <source>
        <dbReference type="ARBA" id="ARBA00022553"/>
    </source>
</evidence>
<dbReference type="EMBL" id="JANURM010000014">
    <property type="protein sequence ID" value="MDL0089520.1"/>
    <property type="molecule type" value="Genomic_DNA"/>
</dbReference>
<keyword evidence="6" id="KW-0808">Transferase</keyword>
<keyword evidence="7" id="KW-1185">Reference proteome</keyword>
<proteinExistence type="predicted"/>
<evidence type="ECO:0000313" key="7">
    <source>
        <dbReference type="Proteomes" id="UP001173801"/>
    </source>
</evidence>
<dbReference type="GO" id="GO:0016301">
    <property type="term" value="F:kinase activity"/>
    <property type="evidence" value="ECO:0007669"/>
    <property type="project" value="UniProtKB-KW"/>
</dbReference>
<name>A0ABT7HRN7_9BACT</name>
<keyword evidence="3" id="KW-0597">Phosphoprotein</keyword>
<dbReference type="InterPro" id="IPR004358">
    <property type="entry name" value="Sig_transdc_His_kin-like_C"/>
</dbReference>
<dbReference type="InterPro" id="IPR036890">
    <property type="entry name" value="HATPase_C_sf"/>
</dbReference>
<dbReference type="PROSITE" id="PS50109">
    <property type="entry name" value="HIS_KIN"/>
    <property type="match status" value="1"/>
</dbReference>
<keyword evidence="4" id="KW-0812">Transmembrane</keyword>
<dbReference type="Gene3D" id="1.10.287.130">
    <property type="match status" value="1"/>
</dbReference>
<organism evidence="6 7">
    <name type="scientific">Campylobacter gastrosuis</name>
    <dbReference type="NCBI Taxonomy" id="2974576"/>
    <lineage>
        <taxon>Bacteria</taxon>
        <taxon>Pseudomonadati</taxon>
        <taxon>Campylobacterota</taxon>
        <taxon>Epsilonproteobacteria</taxon>
        <taxon>Campylobacterales</taxon>
        <taxon>Campylobacteraceae</taxon>
        <taxon>Campylobacter</taxon>
    </lineage>
</organism>
<dbReference type="InterPro" id="IPR003594">
    <property type="entry name" value="HATPase_dom"/>
</dbReference>
<dbReference type="PRINTS" id="PR00344">
    <property type="entry name" value="BCTRLSENSOR"/>
</dbReference>
<dbReference type="SUPFAM" id="SSF55874">
    <property type="entry name" value="ATPase domain of HSP90 chaperone/DNA topoisomerase II/histidine kinase"/>
    <property type="match status" value="1"/>
</dbReference>
<dbReference type="SMART" id="SM00387">
    <property type="entry name" value="HATPase_c"/>
    <property type="match status" value="1"/>
</dbReference>
<dbReference type="RefSeq" id="WP_284938194.1">
    <property type="nucleotide sequence ID" value="NZ_JANURM010000014.1"/>
</dbReference>
<gene>
    <name evidence="6" type="ORF">NYG85_09140</name>
</gene>
<dbReference type="InterPro" id="IPR005467">
    <property type="entry name" value="His_kinase_dom"/>
</dbReference>
<sequence>MSKYRHILPIFLLYFLTSTAFLGFFGYLFYERERGFLEQKEKMAVREIRHELQNRLKFNGFLTGADLGEFNATIVKSGSLERQNFSDIRHFVLFDKRRNLELLVSVKLGDFNAVLFELKVRILAVLALLLCLILLIAFFIIRLSIRPLYEKIELLNAFVRDTTHEINTPVSVILMSVEMFNLNPQKYLNNIKTAALTLSNLYDDLVAFSLLKNTQKSEILSPSDVVSERILYFEAMAKNKGLKITSEIENFSLNTNRIKFTKIVDNLLSNAIKYSDENGEILVRLGQNELVIKNGGSGIKRENLEAIFKPFTRFDDRNGGLGLGLSIVKKFCDELGFKISVKSDENLTEFSVKFNQNA</sequence>
<dbReference type="InterPro" id="IPR036097">
    <property type="entry name" value="HisK_dim/P_sf"/>
</dbReference>